<evidence type="ECO:0000256" key="5">
    <source>
        <dbReference type="ARBA" id="ARBA00022741"/>
    </source>
</evidence>
<dbReference type="PANTHER" id="PTHR24421">
    <property type="entry name" value="NITRATE/NITRITE SENSOR PROTEIN NARX-RELATED"/>
    <property type="match status" value="1"/>
</dbReference>
<dbReference type="InterPro" id="IPR036890">
    <property type="entry name" value="HATPase_C_sf"/>
</dbReference>
<dbReference type="InterPro" id="IPR050482">
    <property type="entry name" value="Sensor_HK_TwoCompSys"/>
</dbReference>
<keyword evidence="4" id="KW-0808">Transferase</keyword>
<keyword evidence="3" id="KW-0597">Phosphoprotein</keyword>
<evidence type="ECO:0000256" key="4">
    <source>
        <dbReference type="ARBA" id="ARBA00022679"/>
    </source>
</evidence>
<evidence type="ECO:0000256" key="7">
    <source>
        <dbReference type="ARBA" id="ARBA00022840"/>
    </source>
</evidence>
<dbReference type="Pfam" id="PF07730">
    <property type="entry name" value="HisKA_3"/>
    <property type="match status" value="1"/>
</dbReference>
<dbReference type="Gene3D" id="3.30.565.10">
    <property type="entry name" value="Histidine kinase-like ATPase, C-terminal domain"/>
    <property type="match status" value="1"/>
</dbReference>
<evidence type="ECO:0000256" key="3">
    <source>
        <dbReference type="ARBA" id="ARBA00022553"/>
    </source>
</evidence>
<feature type="region of interest" description="Disordered" evidence="9">
    <location>
        <begin position="394"/>
        <end position="438"/>
    </location>
</feature>
<proteinExistence type="predicted"/>
<gene>
    <name evidence="12" type="ORF">SBRY_20445</name>
</gene>
<dbReference type="AlphaFoldDB" id="A0A9W4GZE1"/>
<evidence type="ECO:0000256" key="6">
    <source>
        <dbReference type="ARBA" id="ARBA00022777"/>
    </source>
</evidence>
<keyword evidence="13" id="KW-1185">Reference proteome</keyword>
<dbReference type="PANTHER" id="PTHR24421:SF10">
    <property type="entry name" value="NITRATE_NITRITE SENSOR PROTEIN NARQ"/>
    <property type="match status" value="1"/>
</dbReference>
<dbReference type="EC" id="2.7.13.3" evidence="2"/>
<keyword evidence="5" id="KW-0547">Nucleotide-binding</keyword>
<evidence type="ECO:0000256" key="9">
    <source>
        <dbReference type="SAM" id="MobiDB-lite"/>
    </source>
</evidence>
<accession>A0A9W4GZE1</accession>
<dbReference type="Proteomes" id="UP001153328">
    <property type="component" value="Unassembled WGS sequence"/>
</dbReference>
<dbReference type="GO" id="GO:0046983">
    <property type="term" value="F:protein dimerization activity"/>
    <property type="evidence" value="ECO:0007669"/>
    <property type="project" value="InterPro"/>
</dbReference>
<evidence type="ECO:0000313" key="12">
    <source>
        <dbReference type="EMBL" id="CAG7628216.1"/>
    </source>
</evidence>
<evidence type="ECO:0000256" key="1">
    <source>
        <dbReference type="ARBA" id="ARBA00000085"/>
    </source>
</evidence>
<evidence type="ECO:0000256" key="8">
    <source>
        <dbReference type="ARBA" id="ARBA00023012"/>
    </source>
</evidence>
<dbReference type="SUPFAM" id="SSF55874">
    <property type="entry name" value="ATPase domain of HSP90 chaperone/DNA topoisomerase II/histidine kinase"/>
    <property type="match status" value="1"/>
</dbReference>
<comment type="catalytic activity">
    <reaction evidence="1">
        <text>ATP + protein L-histidine = ADP + protein N-phospho-L-histidine.</text>
        <dbReference type="EC" id="2.7.13.3"/>
    </reaction>
</comment>
<dbReference type="InterPro" id="IPR011712">
    <property type="entry name" value="Sig_transdc_His_kin_sub3_dim/P"/>
</dbReference>
<dbReference type="RefSeq" id="WP_372441192.1">
    <property type="nucleotide sequence ID" value="NZ_CAJVAX010000012.1"/>
</dbReference>
<feature type="domain" description="Signal transduction histidine kinase subgroup 3 dimerisation and phosphoacceptor" evidence="11">
    <location>
        <begin position="190"/>
        <end position="260"/>
    </location>
</feature>
<dbReference type="GO" id="GO:0005524">
    <property type="term" value="F:ATP binding"/>
    <property type="evidence" value="ECO:0007669"/>
    <property type="project" value="UniProtKB-KW"/>
</dbReference>
<organism evidence="12 13">
    <name type="scientific">Actinacidiphila bryophytorum</name>
    <dbReference type="NCBI Taxonomy" id="1436133"/>
    <lineage>
        <taxon>Bacteria</taxon>
        <taxon>Bacillati</taxon>
        <taxon>Actinomycetota</taxon>
        <taxon>Actinomycetes</taxon>
        <taxon>Kitasatosporales</taxon>
        <taxon>Streptomycetaceae</taxon>
        <taxon>Actinacidiphila</taxon>
    </lineage>
</organism>
<evidence type="ECO:0000259" key="11">
    <source>
        <dbReference type="Pfam" id="PF07730"/>
    </source>
</evidence>
<dbReference type="Pfam" id="PF02518">
    <property type="entry name" value="HATPase_c"/>
    <property type="match status" value="1"/>
</dbReference>
<keyword evidence="7" id="KW-0067">ATP-binding</keyword>
<dbReference type="GO" id="GO:0000155">
    <property type="term" value="F:phosphorelay sensor kinase activity"/>
    <property type="evidence" value="ECO:0007669"/>
    <property type="project" value="InterPro"/>
</dbReference>
<keyword evidence="8" id="KW-0902">Two-component regulatory system</keyword>
<evidence type="ECO:0000256" key="2">
    <source>
        <dbReference type="ARBA" id="ARBA00012438"/>
    </source>
</evidence>
<dbReference type="InterPro" id="IPR003594">
    <property type="entry name" value="HATPase_dom"/>
</dbReference>
<feature type="domain" description="Histidine kinase/HSP90-like ATPase" evidence="10">
    <location>
        <begin position="303"/>
        <end position="396"/>
    </location>
</feature>
<comment type="caution">
    <text evidence="12">The sequence shown here is derived from an EMBL/GenBank/DDBJ whole genome shotgun (WGS) entry which is preliminary data.</text>
</comment>
<dbReference type="CDD" id="cd16917">
    <property type="entry name" value="HATPase_UhpB-NarQ-NarX-like"/>
    <property type="match status" value="1"/>
</dbReference>
<sequence>MRRHPPGRAAAKVETTKVTPKDVAFAGAVFVVQATLALTLPEAARSHRPDAVGWIWLAASAAVLTWRRRAPMWCLLGMVAVVAPYHYLENIQEAPLLSSMVALYSLAVAGPPTRTFLVVPTVVGTMAAVMAAIGKPTGAPMLQGAGWIVAVAVAGEVVRMHRNYIAAIMERADRAERTREEEAARRVAEERLRIARDLHDLLAHSITLIGVQTSVAAHILLADPDRLDRTAVAGALDNIAETCREARSELRTTLRVLRADSDGPLPDLAGIPSLVKAAEAAGARVLLYLDPGEEPVPPAVGAAAYRIIQESLTNTVRHAGAPDPRVRVAVTHLGSALQVCVEDEGPAPAGPPAADRPEGFGIVGMRERARSVGGTLTAGPRDDGTAGFAVTAELPFAAEPAPRTEPAERKEPGAEAPTTVHLPAPAPVRGAKPQGDPT</sequence>
<dbReference type="Gene3D" id="1.20.5.1930">
    <property type="match status" value="1"/>
</dbReference>
<dbReference type="EMBL" id="CAJVAX010000012">
    <property type="protein sequence ID" value="CAG7628216.1"/>
    <property type="molecule type" value="Genomic_DNA"/>
</dbReference>
<name>A0A9W4GZE1_9ACTN</name>
<protein>
    <recommendedName>
        <fullName evidence="2">histidine kinase</fullName>
        <ecNumber evidence="2">2.7.13.3</ecNumber>
    </recommendedName>
</protein>
<reference evidence="12" key="1">
    <citation type="submission" date="2021-06" db="EMBL/GenBank/DDBJ databases">
        <authorList>
            <person name="Arsene-Ploetze F."/>
        </authorList>
    </citation>
    <scope>NUCLEOTIDE SEQUENCE</scope>
    <source>
        <strain evidence="12">SBRY1</strain>
    </source>
</reference>
<keyword evidence="6 12" id="KW-0418">Kinase</keyword>
<evidence type="ECO:0000259" key="10">
    <source>
        <dbReference type="Pfam" id="PF02518"/>
    </source>
</evidence>
<dbReference type="GO" id="GO:0016020">
    <property type="term" value="C:membrane"/>
    <property type="evidence" value="ECO:0007669"/>
    <property type="project" value="InterPro"/>
</dbReference>
<evidence type="ECO:0000313" key="13">
    <source>
        <dbReference type="Proteomes" id="UP001153328"/>
    </source>
</evidence>